<accession>A0A939STI9</accession>
<dbReference type="EMBL" id="JAGETR010000083">
    <property type="protein sequence ID" value="MBO2006987.1"/>
    <property type="molecule type" value="Genomic_DNA"/>
</dbReference>
<dbReference type="AlphaFoldDB" id="A0A939STI9"/>
<organism evidence="1">
    <name type="scientific">Serratia marcescens</name>
    <dbReference type="NCBI Taxonomy" id="615"/>
    <lineage>
        <taxon>Bacteria</taxon>
        <taxon>Pseudomonadati</taxon>
        <taxon>Pseudomonadota</taxon>
        <taxon>Gammaproteobacteria</taxon>
        <taxon>Enterobacterales</taxon>
        <taxon>Yersiniaceae</taxon>
        <taxon>Serratia</taxon>
    </lineage>
</organism>
<protein>
    <submittedName>
        <fullName evidence="1">Uncharacterized protein</fullName>
    </submittedName>
</protein>
<evidence type="ECO:0000313" key="1">
    <source>
        <dbReference type="EMBL" id="MBO2006987.1"/>
    </source>
</evidence>
<comment type="caution">
    <text evidence="1">The sequence shown here is derived from an EMBL/GenBank/DDBJ whole genome shotgun (WGS) entry which is preliminary data.</text>
</comment>
<sequence length="91" mass="9519">MKSATAVKSPRNGGGSAFTLQVGGRNGGCCCRCSGLRGSRFTQFDRLTTRDGYAGAAGGTRDTQQITCRWTTTPLKVVLTVFSVVISTAPV</sequence>
<proteinExistence type="predicted"/>
<reference evidence="1" key="1">
    <citation type="submission" date="2021-03" db="EMBL/GenBank/DDBJ databases">
        <title>Molecular epidemiology and mechanisms of colistin and carbapenem resistance in Enterobacteriaceae from clinical isolates, the environment and porcine samples in Pretoria, South Africa.</title>
        <authorList>
            <person name="Bogoshi D."/>
            <person name="Mbelle N.M."/>
            <person name="Naidoo V."/>
            <person name="Osei Sekyere J."/>
        </authorList>
    </citation>
    <scope>NUCLEOTIDE SEQUENCE</scope>
    <source>
        <strain evidence="1">C080</strain>
    </source>
</reference>
<gene>
    <name evidence="1" type="ORF">J4732_13630</name>
</gene>
<name>A0A939STI9_SERMA</name>